<comment type="caution">
    <text evidence="1">The sequence shown here is derived from an EMBL/GenBank/DDBJ whole genome shotgun (WGS) entry which is preliminary data.</text>
</comment>
<gene>
    <name evidence="1" type="ORF">MVEN_00341900</name>
</gene>
<dbReference type="AlphaFoldDB" id="A0A8H7DAK8"/>
<accession>A0A8H7DAK8</accession>
<name>A0A8H7DAK8_9AGAR</name>
<reference evidence="1" key="1">
    <citation type="submission" date="2020-05" db="EMBL/GenBank/DDBJ databases">
        <title>Mycena genomes resolve the evolution of fungal bioluminescence.</title>
        <authorList>
            <person name="Tsai I.J."/>
        </authorList>
    </citation>
    <scope>NUCLEOTIDE SEQUENCE</scope>
    <source>
        <strain evidence="1">CCC161011</strain>
    </source>
</reference>
<sequence length="150" mass="17093">MCPLFIGWDASMGANGTLRPPMTTRPTVILTDAVMALSAKSMASANTVTVKSDPTLEVMRRLQTGRHFFWTLRTFPSVRWCPVFTPSFATTSLSEAILRSSDRWPGSEHLSISEFFSSSLTRRRKVFYHTYSPMPSLYLPPYWYTDLKKI</sequence>
<keyword evidence="2" id="KW-1185">Reference proteome</keyword>
<organism evidence="1 2">
    <name type="scientific">Mycena venus</name>
    <dbReference type="NCBI Taxonomy" id="2733690"/>
    <lineage>
        <taxon>Eukaryota</taxon>
        <taxon>Fungi</taxon>
        <taxon>Dikarya</taxon>
        <taxon>Basidiomycota</taxon>
        <taxon>Agaricomycotina</taxon>
        <taxon>Agaricomycetes</taxon>
        <taxon>Agaricomycetidae</taxon>
        <taxon>Agaricales</taxon>
        <taxon>Marasmiineae</taxon>
        <taxon>Mycenaceae</taxon>
        <taxon>Mycena</taxon>
    </lineage>
</organism>
<dbReference type="Proteomes" id="UP000620124">
    <property type="component" value="Unassembled WGS sequence"/>
</dbReference>
<protein>
    <submittedName>
        <fullName evidence="1">Uncharacterized protein</fullName>
    </submittedName>
</protein>
<evidence type="ECO:0000313" key="2">
    <source>
        <dbReference type="Proteomes" id="UP000620124"/>
    </source>
</evidence>
<evidence type="ECO:0000313" key="1">
    <source>
        <dbReference type="EMBL" id="KAF7364721.1"/>
    </source>
</evidence>
<proteinExistence type="predicted"/>
<dbReference type="EMBL" id="JACAZI010000003">
    <property type="protein sequence ID" value="KAF7364721.1"/>
    <property type="molecule type" value="Genomic_DNA"/>
</dbReference>